<evidence type="ECO:0000313" key="9">
    <source>
        <dbReference type="EMBL" id="OZJ05431.1"/>
    </source>
</evidence>
<dbReference type="Pfam" id="PF10249">
    <property type="entry name" value="NDUFB10"/>
    <property type="match status" value="1"/>
</dbReference>
<dbReference type="PANTHER" id="PTHR13094:SF1">
    <property type="entry name" value="NADH DEHYDROGENASE [UBIQUINONE] 1 BETA SUBCOMPLEX SUBUNIT 10"/>
    <property type="match status" value="1"/>
</dbReference>
<evidence type="ECO:0000256" key="2">
    <source>
        <dbReference type="ARBA" id="ARBA00008317"/>
    </source>
</evidence>
<keyword evidence="8" id="KW-0472">Membrane</keyword>
<dbReference type="GO" id="GO:0005743">
    <property type="term" value="C:mitochondrial inner membrane"/>
    <property type="evidence" value="ECO:0007669"/>
    <property type="project" value="UniProtKB-SubCell"/>
</dbReference>
<evidence type="ECO:0000256" key="4">
    <source>
        <dbReference type="ARBA" id="ARBA00022660"/>
    </source>
</evidence>
<gene>
    <name evidence="9" type="ORF">BZG36_01616</name>
</gene>
<sequence length="93" mass="11060">MADTEHKLYERVPGLEELDGTDRKAILDARAQKIRDDWVKAMEARIIREQLAKCYRTQGVNHYEKCRHLTDLYLQALKENKVEGFRKKKEEAR</sequence>
<dbReference type="PANTHER" id="PTHR13094">
    <property type="entry name" value="NADH-UBIQUINONE OXIDOREDUCTASE PDSW SUBUNIT"/>
    <property type="match status" value="1"/>
</dbReference>
<dbReference type="Proteomes" id="UP000242875">
    <property type="component" value="Unassembled WGS sequence"/>
</dbReference>
<evidence type="ECO:0000256" key="6">
    <source>
        <dbReference type="ARBA" id="ARBA00022982"/>
    </source>
</evidence>
<dbReference type="GO" id="GO:0045271">
    <property type="term" value="C:respiratory chain complex I"/>
    <property type="evidence" value="ECO:0007669"/>
    <property type="project" value="UniProtKB-ARBA"/>
</dbReference>
<keyword evidence="10" id="KW-1185">Reference proteome</keyword>
<accession>A0A261Y4B1</accession>
<keyword evidence="6" id="KW-0249">Electron transport</keyword>
<evidence type="ECO:0008006" key="11">
    <source>
        <dbReference type="Google" id="ProtNLM"/>
    </source>
</evidence>
<evidence type="ECO:0000256" key="7">
    <source>
        <dbReference type="ARBA" id="ARBA00023128"/>
    </source>
</evidence>
<comment type="similarity">
    <text evidence="2">Belongs to the complex I NDUFB10 subunit family.</text>
</comment>
<evidence type="ECO:0000256" key="8">
    <source>
        <dbReference type="ARBA" id="ARBA00023136"/>
    </source>
</evidence>
<dbReference type="OrthoDB" id="10252718at2759"/>
<keyword evidence="4" id="KW-0679">Respiratory chain</keyword>
<dbReference type="EMBL" id="MVBO01000015">
    <property type="protein sequence ID" value="OZJ05431.1"/>
    <property type="molecule type" value="Genomic_DNA"/>
</dbReference>
<dbReference type="InterPro" id="IPR019377">
    <property type="entry name" value="NADH_UbQ_OxRdtase_su10"/>
</dbReference>
<comment type="caution">
    <text evidence="9">The sequence shown here is derived from an EMBL/GenBank/DDBJ whole genome shotgun (WGS) entry which is preliminary data.</text>
</comment>
<proteinExistence type="inferred from homology"/>
<evidence type="ECO:0000256" key="3">
    <source>
        <dbReference type="ARBA" id="ARBA00022448"/>
    </source>
</evidence>
<keyword evidence="7" id="KW-0496">Mitochondrion</keyword>
<dbReference type="InterPro" id="IPR039993">
    <property type="entry name" value="NDUFB10"/>
</dbReference>
<evidence type="ECO:0000256" key="5">
    <source>
        <dbReference type="ARBA" id="ARBA00022792"/>
    </source>
</evidence>
<evidence type="ECO:0000313" key="10">
    <source>
        <dbReference type="Proteomes" id="UP000242875"/>
    </source>
</evidence>
<dbReference type="AlphaFoldDB" id="A0A261Y4B1"/>
<protein>
    <recommendedName>
        <fullName evidence="11">NADH-ubiquinone oxidoreductase 12 kDa subunit, mitochondrial</fullName>
    </recommendedName>
</protein>
<comment type="subcellular location">
    <subcellularLocation>
        <location evidence="1">Mitochondrion inner membrane</location>
        <topology evidence="1">Peripheral membrane protein</topology>
        <orientation evidence="1">Matrix side</orientation>
    </subcellularLocation>
</comment>
<keyword evidence="5" id="KW-0999">Mitochondrion inner membrane</keyword>
<keyword evidence="3" id="KW-0813">Transport</keyword>
<reference evidence="9 10" key="1">
    <citation type="journal article" date="2017" name="Mycologia">
        <title>Bifiguratus adelaidae, gen. et sp. nov., a new member of Mucoromycotina in endophytic and soil-dwelling habitats.</title>
        <authorList>
            <person name="Torres-Cruz T.J."/>
            <person name="Billingsley Tobias T.L."/>
            <person name="Almatruk M."/>
            <person name="Hesse C."/>
            <person name="Kuske C.R."/>
            <person name="Desiro A."/>
            <person name="Benucci G.M."/>
            <person name="Bonito G."/>
            <person name="Stajich J.E."/>
            <person name="Dunlap C."/>
            <person name="Arnold A.E."/>
            <person name="Porras-Alfaro A."/>
        </authorList>
    </citation>
    <scope>NUCLEOTIDE SEQUENCE [LARGE SCALE GENOMIC DNA]</scope>
    <source>
        <strain evidence="9 10">AZ0501</strain>
    </source>
</reference>
<organism evidence="9 10">
    <name type="scientific">Bifiguratus adelaidae</name>
    <dbReference type="NCBI Taxonomy" id="1938954"/>
    <lineage>
        <taxon>Eukaryota</taxon>
        <taxon>Fungi</taxon>
        <taxon>Fungi incertae sedis</taxon>
        <taxon>Mucoromycota</taxon>
        <taxon>Mucoromycotina</taxon>
        <taxon>Endogonomycetes</taxon>
        <taxon>Endogonales</taxon>
        <taxon>Endogonales incertae sedis</taxon>
        <taxon>Bifiguratus</taxon>
    </lineage>
</organism>
<evidence type="ECO:0000256" key="1">
    <source>
        <dbReference type="ARBA" id="ARBA00004443"/>
    </source>
</evidence>
<name>A0A261Y4B1_9FUNG</name>